<gene>
    <name evidence="2" type="ORF">CEXT_469361</name>
</gene>
<sequence length="170" mass="18275">MLQKKSIGHRYLEPEVSEGSNFSTDTRGSKEETEGGGENLPFTSARAEGLKVEGGPKINVCRRNEDADGGATGGSQRSLPRHISLVEHSKTHSKGMHTFRGCGTEQRILKGLGCFKTRVAGDLVTPKDGCIDIDQSTDSARGRASPARSPQPRAPCRGKCPSRKKDPRSS</sequence>
<name>A0AAV4WTK1_CAEEX</name>
<evidence type="ECO:0000256" key="1">
    <source>
        <dbReference type="SAM" id="MobiDB-lite"/>
    </source>
</evidence>
<feature type="region of interest" description="Disordered" evidence="1">
    <location>
        <begin position="1"/>
        <end position="80"/>
    </location>
</feature>
<dbReference type="EMBL" id="BPLR01016584">
    <property type="protein sequence ID" value="GIY84873.1"/>
    <property type="molecule type" value="Genomic_DNA"/>
</dbReference>
<proteinExistence type="predicted"/>
<protein>
    <submittedName>
        <fullName evidence="2">Uncharacterized protein</fullName>
    </submittedName>
</protein>
<keyword evidence="3" id="KW-1185">Reference proteome</keyword>
<dbReference type="Proteomes" id="UP001054945">
    <property type="component" value="Unassembled WGS sequence"/>
</dbReference>
<evidence type="ECO:0000313" key="3">
    <source>
        <dbReference type="Proteomes" id="UP001054945"/>
    </source>
</evidence>
<feature type="region of interest" description="Disordered" evidence="1">
    <location>
        <begin position="127"/>
        <end position="170"/>
    </location>
</feature>
<accession>A0AAV4WTK1</accession>
<evidence type="ECO:0000313" key="2">
    <source>
        <dbReference type="EMBL" id="GIY84873.1"/>
    </source>
</evidence>
<feature type="compositionally biased region" description="Low complexity" evidence="1">
    <location>
        <begin position="142"/>
        <end position="155"/>
    </location>
</feature>
<reference evidence="2 3" key="1">
    <citation type="submission" date="2021-06" db="EMBL/GenBank/DDBJ databases">
        <title>Caerostris extrusa draft genome.</title>
        <authorList>
            <person name="Kono N."/>
            <person name="Arakawa K."/>
        </authorList>
    </citation>
    <scope>NUCLEOTIDE SEQUENCE [LARGE SCALE GENOMIC DNA]</scope>
</reference>
<organism evidence="2 3">
    <name type="scientific">Caerostris extrusa</name>
    <name type="common">Bark spider</name>
    <name type="synonym">Caerostris bankana</name>
    <dbReference type="NCBI Taxonomy" id="172846"/>
    <lineage>
        <taxon>Eukaryota</taxon>
        <taxon>Metazoa</taxon>
        <taxon>Ecdysozoa</taxon>
        <taxon>Arthropoda</taxon>
        <taxon>Chelicerata</taxon>
        <taxon>Arachnida</taxon>
        <taxon>Araneae</taxon>
        <taxon>Araneomorphae</taxon>
        <taxon>Entelegynae</taxon>
        <taxon>Araneoidea</taxon>
        <taxon>Araneidae</taxon>
        <taxon>Caerostris</taxon>
    </lineage>
</organism>
<dbReference type="AlphaFoldDB" id="A0AAV4WTK1"/>
<comment type="caution">
    <text evidence="2">The sequence shown here is derived from an EMBL/GenBank/DDBJ whole genome shotgun (WGS) entry which is preliminary data.</text>
</comment>